<accession>A0A7G9YPS0</accession>
<protein>
    <recommendedName>
        <fullName evidence="2">Transposase IS204/IS1001/IS1096/IS1165 DDE domain-containing protein</fullName>
    </recommendedName>
</protein>
<dbReference type="EMBL" id="MT631401">
    <property type="protein sequence ID" value="QNO50004.1"/>
    <property type="molecule type" value="Genomic_DNA"/>
</dbReference>
<sequence>MGRTPKFRLTLLDGITGRPIADELYDNKSPETIKTFLEAHLDPTKQTFVVTDLYSSYPGVFGKFFGENLIHPLCLLHLNKLIVGDFPKHGTVEQELMKYRMLNIFYNRDAEIEILEGMVKEEQIMILKGDVKYVAWLKSNMSIFKQFVHECELKRRRDDENLKQRPFFGAVKEFAKLMVEIDSFEAFVQKRLRMIKKNWKHLTEFYFMEDAPATNNSIENYYSTSLKTHRKKQLRTERGIKNQMKLSAMKRAGVLGTCEKTLLEAFLMFMPFLDTG</sequence>
<evidence type="ECO:0008006" key="2">
    <source>
        <dbReference type="Google" id="ProtNLM"/>
    </source>
</evidence>
<dbReference type="AlphaFoldDB" id="A0A7G9YPS0"/>
<gene>
    <name evidence="1" type="ORF">CAGMOKBG_00024</name>
</gene>
<reference evidence="1" key="1">
    <citation type="submission" date="2020-06" db="EMBL/GenBank/DDBJ databases">
        <title>Unique genomic features of the anaerobic methanotrophic archaea.</title>
        <authorList>
            <person name="Chadwick G.L."/>
            <person name="Skennerton C.T."/>
            <person name="Laso-Perez R."/>
            <person name="Leu A.O."/>
            <person name="Speth D.R."/>
            <person name="Yu H."/>
            <person name="Morgan-Lang C."/>
            <person name="Hatzenpichler R."/>
            <person name="Goudeau D."/>
            <person name="Malmstrom R."/>
            <person name="Brazelton W.J."/>
            <person name="Woyke T."/>
            <person name="Hallam S.J."/>
            <person name="Tyson G.W."/>
            <person name="Wegener G."/>
            <person name="Boetius A."/>
            <person name="Orphan V."/>
        </authorList>
    </citation>
    <scope>NUCLEOTIDE SEQUENCE</scope>
</reference>
<name>A0A7G9YPS0_9EURY</name>
<evidence type="ECO:0000313" key="1">
    <source>
        <dbReference type="EMBL" id="QNO50004.1"/>
    </source>
</evidence>
<organism evidence="1">
    <name type="scientific">Candidatus Methanogaster sp. ANME-2c ERB4</name>
    <dbReference type="NCBI Taxonomy" id="2759911"/>
    <lineage>
        <taxon>Archaea</taxon>
        <taxon>Methanobacteriati</taxon>
        <taxon>Methanobacteriota</taxon>
        <taxon>Stenosarchaea group</taxon>
        <taxon>Methanomicrobia</taxon>
        <taxon>Methanosarcinales</taxon>
        <taxon>ANME-2 cluster</taxon>
        <taxon>Candidatus Methanogasteraceae</taxon>
        <taxon>Candidatus Methanogaster</taxon>
    </lineage>
</organism>
<proteinExistence type="predicted"/>